<dbReference type="Proteomes" id="UP000324800">
    <property type="component" value="Unassembled WGS sequence"/>
</dbReference>
<dbReference type="AlphaFoldDB" id="A0A5J4TLN7"/>
<gene>
    <name evidence="2" type="ORF">EZS28_045604</name>
</gene>
<evidence type="ECO:0000256" key="1">
    <source>
        <dbReference type="SAM" id="SignalP"/>
    </source>
</evidence>
<reference evidence="2 3" key="1">
    <citation type="submission" date="2019-03" db="EMBL/GenBank/DDBJ databases">
        <title>Single cell metagenomics reveals metabolic interactions within the superorganism composed of flagellate Streblomastix strix and complex community of Bacteroidetes bacteria on its surface.</title>
        <authorList>
            <person name="Treitli S.C."/>
            <person name="Kolisko M."/>
            <person name="Husnik F."/>
            <person name="Keeling P."/>
            <person name="Hampl V."/>
        </authorList>
    </citation>
    <scope>NUCLEOTIDE SEQUENCE [LARGE SCALE GENOMIC DNA]</scope>
    <source>
        <strain evidence="2">ST1C</strain>
    </source>
</reference>
<comment type="caution">
    <text evidence="2">The sequence shown here is derived from an EMBL/GenBank/DDBJ whole genome shotgun (WGS) entry which is preliminary data.</text>
</comment>
<proteinExistence type="predicted"/>
<keyword evidence="1" id="KW-0732">Signal</keyword>
<evidence type="ECO:0000313" key="3">
    <source>
        <dbReference type="Proteomes" id="UP000324800"/>
    </source>
</evidence>
<name>A0A5J4TLN7_9EUKA</name>
<dbReference type="EMBL" id="SNRW01029236">
    <property type="protein sequence ID" value="KAA6358869.1"/>
    <property type="molecule type" value="Genomic_DNA"/>
</dbReference>
<feature type="signal peptide" evidence="1">
    <location>
        <begin position="1"/>
        <end position="25"/>
    </location>
</feature>
<dbReference type="OrthoDB" id="10268124at2759"/>
<feature type="chain" id="PRO_5023919345" description="EGF-like domain-containing protein" evidence="1">
    <location>
        <begin position="26"/>
        <end position="174"/>
    </location>
</feature>
<evidence type="ECO:0008006" key="4">
    <source>
        <dbReference type="Google" id="ProtNLM"/>
    </source>
</evidence>
<evidence type="ECO:0000313" key="2">
    <source>
        <dbReference type="EMBL" id="KAA6358869.1"/>
    </source>
</evidence>
<accession>A0A5J4TLN7</accession>
<protein>
    <recommendedName>
        <fullName evidence="4">EGF-like domain-containing protein</fullName>
    </recommendedName>
</protein>
<feature type="non-terminal residue" evidence="2">
    <location>
        <position position="174"/>
    </location>
</feature>
<sequence length="174" mass="18872">MAGHVRFHLFQILITLLIFISIVNCPETLSKANTGTCFPICRAQSSTSVVEGSCQCSRFSHPTGCKCPEKSYGKYPECLQDQMLQKLPFCNESSGISVPSNTCKCIDGYTPTGCNCTKNLPDLLSGIPKELCPCLAQGDDIRGGNICPVTRFCGYKDKLNTHCFCSSKFSGNGC</sequence>
<organism evidence="2 3">
    <name type="scientific">Streblomastix strix</name>
    <dbReference type="NCBI Taxonomy" id="222440"/>
    <lineage>
        <taxon>Eukaryota</taxon>
        <taxon>Metamonada</taxon>
        <taxon>Preaxostyla</taxon>
        <taxon>Oxymonadida</taxon>
        <taxon>Streblomastigidae</taxon>
        <taxon>Streblomastix</taxon>
    </lineage>
</organism>